<evidence type="ECO:0000313" key="4">
    <source>
        <dbReference type="Proteomes" id="UP000507962"/>
    </source>
</evidence>
<dbReference type="PANTHER" id="PTHR38030">
    <property type="entry name" value="PROTOPORPHYRINOGEN IX DEHYDROGENASE [MENAQUINONE]"/>
    <property type="match status" value="1"/>
</dbReference>
<reference evidence="3 4" key="1">
    <citation type="submission" date="2019-03" db="EMBL/GenBank/DDBJ databases">
        <authorList>
            <person name="Nijsse B."/>
        </authorList>
    </citation>
    <scope>NUCLEOTIDE SEQUENCE [LARGE SCALE GENOMIC DNA]</scope>
    <source>
        <strain evidence="3">Desulfoluna butyratoxydans MSL71</strain>
    </source>
</reference>
<feature type="domain" description="Flavodoxin-like" evidence="2">
    <location>
        <begin position="4"/>
        <end position="159"/>
    </location>
</feature>
<accession>A0A4V6ILR1</accession>
<dbReference type="InterPro" id="IPR029039">
    <property type="entry name" value="Flavoprotein-like_sf"/>
</dbReference>
<dbReference type="GO" id="GO:0070819">
    <property type="term" value="F:menaquinone-dependent protoporphyrinogen oxidase activity"/>
    <property type="evidence" value="ECO:0007669"/>
    <property type="project" value="TreeGrafter"/>
</dbReference>
<dbReference type="AlphaFoldDB" id="A0A4V6ILR1"/>
<dbReference type="GO" id="GO:0010181">
    <property type="term" value="F:FMN binding"/>
    <property type="evidence" value="ECO:0007669"/>
    <property type="project" value="InterPro"/>
</dbReference>
<dbReference type="InterPro" id="IPR001226">
    <property type="entry name" value="Flavodoxin_CS"/>
</dbReference>
<name>A0A4V6ILR1_9BACT</name>
<dbReference type="GO" id="GO:0009055">
    <property type="term" value="F:electron transfer activity"/>
    <property type="evidence" value="ECO:0007669"/>
    <property type="project" value="InterPro"/>
</dbReference>
<dbReference type="SUPFAM" id="SSF52218">
    <property type="entry name" value="Flavoproteins"/>
    <property type="match status" value="1"/>
</dbReference>
<evidence type="ECO:0000313" key="3">
    <source>
        <dbReference type="EMBL" id="VFQ46108.1"/>
    </source>
</evidence>
<gene>
    <name evidence="3" type="ORF">MSL71_37710</name>
</gene>
<dbReference type="PANTHER" id="PTHR38030:SF2">
    <property type="entry name" value="PROTOPORPHYRINOGEN IX DEHYDROGENASE [QUINONE]"/>
    <property type="match status" value="1"/>
</dbReference>
<dbReference type="Gene3D" id="3.40.50.360">
    <property type="match status" value="1"/>
</dbReference>
<evidence type="ECO:0000256" key="1">
    <source>
        <dbReference type="ARBA" id="ARBA00001917"/>
    </source>
</evidence>
<dbReference type="EMBL" id="CAADHO010000007">
    <property type="protein sequence ID" value="VFQ46108.1"/>
    <property type="molecule type" value="Genomic_DNA"/>
</dbReference>
<dbReference type="PROSITE" id="PS00201">
    <property type="entry name" value="FLAVODOXIN"/>
    <property type="match status" value="1"/>
</dbReference>
<keyword evidence="4" id="KW-1185">Reference proteome</keyword>
<dbReference type="InterPro" id="IPR008254">
    <property type="entry name" value="Flavodoxin/NO_synth"/>
</dbReference>
<evidence type="ECO:0000259" key="2">
    <source>
        <dbReference type="Pfam" id="PF12641"/>
    </source>
</evidence>
<dbReference type="Proteomes" id="UP000507962">
    <property type="component" value="Unassembled WGS sequence"/>
</dbReference>
<dbReference type="InterPro" id="IPR052200">
    <property type="entry name" value="Protoporphyrinogen_IX_DH"/>
</dbReference>
<protein>
    <submittedName>
        <fullName evidence="3">Flavodoxin/nitric oxide synthase</fullName>
    </submittedName>
</protein>
<comment type="cofactor">
    <cofactor evidence="1">
        <name>FMN</name>
        <dbReference type="ChEBI" id="CHEBI:58210"/>
    </cofactor>
</comment>
<dbReference type="Pfam" id="PF12641">
    <property type="entry name" value="Flavodoxin_3"/>
    <property type="match status" value="1"/>
</dbReference>
<proteinExistence type="predicted"/>
<sequence length="165" mass="18376">MKSLIVYSSRTGNTRAVAEAVKEAFPEPCTLAPVEEAPAVDDYDVIAIGYWVDKGMPDARAKAFMEKIKGKKVGLFGTLGAYPDSEHANDCRAKAEALMEGNEVIGQFLCQGRVDPKVLEMMAKVASDHHPMTDERKARIEEAKKHPNKEDFEQAKAFFRECLKR</sequence>
<organism evidence="3 4">
    <name type="scientific">Desulfoluna butyratoxydans</name>
    <dbReference type="NCBI Taxonomy" id="231438"/>
    <lineage>
        <taxon>Bacteria</taxon>
        <taxon>Pseudomonadati</taxon>
        <taxon>Thermodesulfobacteriota</taxon>
        <taxon>Desulfobacteria</taxon>
        <taxon>Desulfobacterales</taxon>
        <taxon>Desulfolunaceae</taxon>
        <taxon>Desulfoluna</taxon>
    </lineage>
</organism>
<dbReference type="RefSeq" id="WP_180143414.1">
    <property type="nucleotide sequence ID" value="NZ_CAADHO010000007.1"/>
</dbReference>
<dbReference type="GO" id="GO:0006783">
    <property type="term" value="P:heme biosynthetic process"/>
    <property type="evidence" value="ECO:0007669"/>
    <property type="project" value="TreeGrafter"/>
</dbReference>